<evidence type="ECO:0000256" key="3">
    <source>
        <dbReference type="SAM" id="SignalP"/>
    </source>
</evidence>
<dbReference type="PROSITE" id="PS50268">
    <property type="entry name" value="CADHERIN_2"/>
    <property type="match status" value="1"/>
</dbReference>
<keyword evidence="1" id="KW-0106">Calcium</keyword>
<dbReference type="EMBL" id="GEZM01086087">
    <property type="protein sequence ID" value="JAV59783.1"/>
    <property type="molecule type" value="Transcribed_RNA"/>
</dbReference>
<keyword evidence="7" id="KW-1185">Reference proteome</keyword>
<reference evidence="6 7" key="2">
    <citation type="journal article" date="2018" name="Elife">
        <title>Firefly genomes illuminate parallel origins of bioluminescence in beetles.</title>
        <authorList>
            <person name="Fallon T.R."/>
            <person name="Lower S.E."/>
            <person name="Chang C.H."/>
            <person name="Bessho-Uehara M."/>
            <person name="Martin G.J."/>
            <person name="Bewick A.J."/>
            <person name="Behringer M."/>
            <person name="Debat H.J."/>
            <person name="Wong I."/>
            <person name="Day J.C."/>
            <person name="Suvorov A."/>
            <person name="Silva C.J."/>
            <person name="Stanger-Hall K.F."/>
            <person name="Hall D.W."/>
            <person name="Schmitz R.J."/>
            <person name="Nelson D.R."/>
            <person name="Lewis S.M."/>
            <person name="Shigenobu S."/>
            <person name="Bybee S.M."/>
            <person name="Larracuente A.M."/>
            <person name="Oba Y."/>
            <person name="Weng J.K."/>
        </authorList>
    </citation>
    <scope>NUCLEOTIDE SEQUENCE [LARGE SCALE GENOMIC DNA]</scope>
    <source>
        <strain evidence="6">1611_PpyrPB1</strain>
        <tissue evidence="6">Whole body</tissue>
    </source>
</reference>
<name>A0A1Y1KE10_PHOPY</name>
<dbReference type="Proteomes" id="UP000327044">
    <property type="component" value="Unassembled WGS sequence"/>
</dbReference>
<protein>
    <recommendedName>
        <fullName evidence="4">Cadherin domain-containing protein</fullName>
    </recommendedName>
</protein>
<evidence type="ECO:0000313" key="5">
    <source>
        <dbReference type="EMBL" id="JAV59783.1"/>
    </source>
</evidence>
<feature type="domain" description="Cadherin" evidence="4">
    <location>
        <begin position="135"/>
        <end position="255"/>
    </location>
</feature>
<keyword evidence="2" id="KW-0812">Transmembrane</keyword>
<keyword evidence="3" id="KW-0732">Signal</keyword>
<feature type="signal peptide" evidence="3">
    <location>
        <begin position="1"/>
        <end position="20"/>
    </location>
</feature>
<keyword evidence="2" id="KW-1133">Transmembrane helix</keyword>
<accession>A0A1Y1KE10</accession>
<dbReference type="InterPro" id="IPR002126">
    <property type="entry name" value="Cadherin-like_dom"/>
</dbReference>
<feature type="transmembrane region" description="Helical" evidence="2">
    <location>
        <begin position="370"/>
        <end position="391"/>
    </location>
</feature>
<dbReference type="GO" id="GO:0005509">
    <property type="term" value="F:calcium ion binding"/>
    <property type="evidence" value="ECO:0007669"/>
    <property type="project" value="UniProtKB-UniRule"/>
</dbReference>
<feature type="chain" id="PRO_5033291684" description="Cadherin domain-containing protein" evidence="3">
    <location>
        <begin position="21"/>
        <end position="402"/>
    </location>
</feature>
<organism evidence="5">
    <name type="scientific">Photinus pyralis</name>
    <name type="common">Common eastern firefly</name>
    <name type="synonym">Lampyris pyralis</name>
    <dbReference type="NCBI Taxonomy" id="7054"/>
    <lineage>
        <taxon>Eukaryota</taxon>
        <taxon>Metazoa</taxon>
        <taxon>Ecdysozoa</taxon>
        <taxon>Arthropoda</taxon>
        <taxon>Hexapoda</taxon>
        <taxon>Insecta</taxon>
        <taxon>Pterygota</taxon>
        <taxon>Neoptera</taxon>
        <taxon>Endopterygota</taxon>
        <taxon>Coleoptera</taxon>
        <taxon>Polyphaga</taxon>
        <taxon>Elateriformia</taxon>
        <taxon>Elateroidea</taxon>
        <taxon>Lampyridae</taxon>
        <taxon>Lampyrinae</taxon>
        <taxon>Photinus</taxon>
    </lineage>
</organism>
<dbReference type="GO" id="GO:0016020">
    <property type="term" value="C:membrane"/>
    <property type="evidence" value="ECO:0007669"/>
    <property type="project" value="InterPro"/>
</dbReference>
<evidence type="ECO:0000256" key="1">
    <source>
        <dbReference type="PROSITE-ProRule" id="PRU00043"/>
    </source>
</evidence>
<dbReference type="GO" id="GO:0007156">
    <property type="term" value="P:homophilic cell adhesion via plasma membrane adhesion molecules"/>
    <property type="evidence" value="ECO:0007669"/>
    <property type="project" value="InterPro"/>
</dbReference>
<proteinExistence type="predicted"/>
<dbReference type="InParanoid" id="A0A1Y1KE10"/>
<evidence type="ECO:0000256" key="2">
    <source>
        <dbReference type="SAM" id="Phobius"/>
    </source>
</evidence>
<dbReference type="Gene3D" id="2.60.40.60">
    <property type="entry name" value="Cadherins"/>
    <property type="match status" value="1"/>
</dbReference>
<gene>
    <name evidence="6" type="ORF">PPYR_10347</name>
</gene>
<reference evidence="5" key="1">
    <citation type="journal article" date="2016" name="Sci. Rep.">
        <title>Molecular characterization of firefly nuptial gifts: a multi-omics approach sheds light on postcopulatory sexual selection.</title>
        <authorList>
            <person name="Al-Wathiqui N."/>
            <person name="Fallon T.R."/>
            <person name="South A."/>
            <person name="Weng J.K."/>
            <person name="Lewis S.M."/>
        </authorList>
    </citation>
    <scope>NUCLEOTIDE SEQUENCE</scope>
</reference>
<evidence type="ECO:0000259" key="4">
    <source>
        <dbReference type="PROSITE" id="PS50268"/>
    </source>
</evidence>
<evidence type="ECO:0000313" key="7">
    <source>
        <dbReference type="Proteomes" id="UP000327044"/>
    </source>
</evidence>
<evidence type="ECO:0000313" key="6">
    <source>
        <dbReference type="EMBL" id="KAB0796286.1"/>
    </source>
</evidence>
<dbReference type="OrthoDB" id="6606209at2759"/>
<dbReference type="EMBL" id="VVIM01000007">
    <property type="protein sequence ID" value="KAB0796286.1"/>
    <property type="molecule type" value="Genomic_DNA"/>
</dbReference>
<sequence length="402" mass="45333">MSLTFFLVFGVLPLISSTRGASTCFLDGVDIGAGSHELTKPINDTYRGILEVFQMKNVQRVIPKGDSYFKVTLNDTTLTFATGDNFPQYEAEAEPSTNTLVISVALELQCTESNNNHMIFTQRVLDTNNHAPQLDQSNFEYAFGPSIPKDFILTDLLPIKATDGDITNKQLNFEMTQNEFFKIEKTVPRYTKKEYAPKLTALKEIPAPFSQEFELNVTDSGDPPLKTRALITVRVLKPSDIVNQNISEAHHPPVFGKNFYMAYYNKSHQIEMEDVITIRYGLTNTTAVNITKHYQYFNATLKNETVTVRAIKELPQEIILEGFVVVELESLNEGVSSPGRTALLIEFSDMMISSECHIFIFGYSMGYPTVLFSSAILAILLINVCILAIFFNKQRKPTFEKY</sequence>
<dbReference type="AlphaFoldDB" id="A0A1Y1KE10"/>
<keyword evidence="2" id="KW-0472">Membrane</keyword>
<dbReference type="CDD" id="cd11304">
    <property type="entry name" value="Cadherin_repeat"/>
    <property type="match status" value="1"/>
</dbReference>
<reference evidence="6" key="3">
    <citation type="submission" date="2019-08" db="EMBL/GenBank/DDBJ databases">
        <authorList>
            <consortium name="Photinus pyralis genome working group"/>
            <person name="Fallon T.R."/>
            <person name="Sander Lower S.E."/>
            <person name="Weng J.-K."/>
        </authorList>
    </citation>
    <scope>NUCLEOTIDE SEQUENCE</scope>
    <source>
        <strain evidence="6">1611_PpyrPB1</strain>
        <tissue evidence="6">Whole body</tissue>
    </source>
</reference>